<feature type="transmembrane region" description="Helical" evidence="2">
    <location>
        <begin position="252"/>
        <end position="273"/>
    </location>
</feature>
<organism evidence="4 5">
    <name type="scientific">Mucilaginibacter terrae</name>
    <dbReference type="NCBI Taxonomy" id="1955052"/>
    <lineage>
        <taxon>Bacteria</taxon>
        <taxon>Pseudomonadati</taxon>
        <taxon>Bacteroidota</taxon>
        <taxon>Sphingobacteriia</taxon>
        <taxon>Sphingobacteriales</taxon>
        <taxon>Sphingobacteriaceae</taxon>
        <taxon>Mucilaginibacter</taxon>
    </lineage>
</organism>
<protein>
    <recommendedName>
        <fullName evidence="3">DUF4349 domain-containing protein</fullName>
    </recommendedName>
</protein>
<dbReference type="Pfam" id="PF14257">
    <property type="entry name" value="DUF4349"/>
    <property type="match status" value="1"/>
</dbReference>
<dbReference type="Proteomes" id="UP001258315">
    <property type="component" value="Unassembled WGS sequence"/>
</dbReference>
<dbReference type="RefSeq" id="WP_311950255.1">
    <property type="nucleotide sequence ID" value="NZ_JAVLVU010000001.1"/>
</dbReference>
<keyword evidence="5" id="KW-1185">Reference proteome</keyword>
<comment type="caution">
    <text evidence="4">The sequence shown here is derived from an EMBL/GenBank/DDBJ whole genome shotgun (WGS) entry which is preliminary data.</text>
</comment>
<dbReference type="InterPro" id="IPR025645">
    <property type="entry name" value="DUF4349"/>
</dbReference>
<feature type="coiled-coil region" evidence="1">
    <location>
        <begin position="183"/>
        <end position="210"/>
    </location>
</feature>
<gene>
    <name evidence="4" type="ORF">QE417_002419</name>
</gene>
<name>A0ABU3GU98_9SPHI</name>
<reference evidence="5" key="1">
    <citation type="submission" date="2023-07" db="EMBL/GenBank/DDBJ databases">
        <title>Functional and genomic diversity of the sorghum phyllosphere microbiome.</title>
        <authorList>
            <person name="Shade A."/>
        </authorList>
    </citation>
    <scope>NUCLEOTIDE SEQUENCE [LARGE SCALE GENOMIC DNA]</scope>
    <source>
        <strain evidence="5">SORGH_AS_0422</strain>
    </source>
</reference>
<evidence type="ECO:0000313" key="4">
    <source>
        <dbReference type="EMBL" id="MDT3403347.1"/>
    </source>
</evidence>
<keyword evidence="1" id="KW-0175">Coiled coil</keyword>
<keyword evidence="2" id="KW-0472">Membrane</keyword>
<accession>A0ABU3GU98</accession>
<feature type="domain" description="DUF4349" evidence="3">
    <location>
        <begin position="65"/>
        <end position="274"/>
    </location>
</feature>
<evidence type="ECO:0000256" key="1">
    <source>
        <dbReference type="SAM" id="Coils"/>
    </source>
</evidence>
<sequence length="285" mass="32232">MIRLLYAVFFITSLGACQSGGKQEGYKVQEVALAPAPPAQSSMDEAVAVDAIKMPPPVEDKTIEKKIIKEGSIAFETNDLKATRKIITDSLKKHGGYVAEETETNNNGADRKEYTLSVRIPAQNFEKFLSTVSASADRIESKNITVKDVTTEFIDVTTRLNNQKLLENRYKELLQKSTRMSDILEVENKLNEIRTNIETTQGQLNYLNKQIAYSSLNITFFTETPIKGTDGNGFGYRFKSALSESVELLQSIFFGLITSWPVVLIVIVLWFLFRRWRRKRRVANS</sequence>
<keyword evidence="2" id="KW-0812">Transmembrane</keyword>
<dbReference type="PROSITE" id="PS51257">
    <property type="entry name" value="PROKAR_LIPOPROTEIN"/>
    <property type="match status" value="1"/>
</dbReference>
<evidence type="ECO:0000256" key="2">
    <source>
        <dbReference type="SAM" id="Phobius"/>
    </source>
</evidence>
<proteinExistence type="predicted"/>
<keyword evidence="2" id="KW-1133">Transmembrane helix</keyword>
<evidence type="ECO:0000313" key="5">
    <source>
        <dbReference type="Proteomes" id="UP001258315"/>
    </source>
</evidence>
<evidence type="ECO:0000259" key="3">
    <source>
        <dbReference type="Pfam" id="PF14257"/>
    </source>
</evidence>
<dbReference type="EMBL" id="JAVLVU010000001">
    <property type="protein sequence ID" value="MDT3403347.1"/>
    <property type="molecule type" value="Genomic_DNA"/>
</dbReference>